<keyword evidence="2" id="KW-1133">Transmembrane helix</keyword>
<proteinExistence type="predicted"/>
<dbReference type="EMBL" id="JADQBC010000027">
    <property type="protein sequence ID" value="MBR8827345.1"/>
    <property type="molecule type" value="Genomic_DNA"/>
</dbReference>
<evidence type="ECO:0000313" key="3">
    <source>
        <dbReference type="EMBL" id="MBR8827345.1"/>
    </source>
</evidence>
<organism evidence="3 4">
    <name type="scientific">Gomphosphaeria aponina SAG 52.96 = DSM 107014</name>
    <dbReference type="NCBI Taxonomy" id="1521640"/>
    <lineage>
        <taxon>Bacteria</taxon>
        <taxon>Bacillati</taxon>
        <taxon>Cyanobacteriota</taxon>
        <taxon>Cyanophyceae</taxon>
        <taxon>Oscillatoriophycideae</taxon>
        <taxon>Chroococcales</taxon>
        <taxon>Gomphosphaeriaceae</taxon>
        <taxon>Gomphosphaeria</taxon>
    </lineage>
</organism>
<keyword evidence="2" id="KW-0812">Transmembrane</keyword>
<dbReference type="SUPFAM" id="SSF58100">
    <property type="entry name" value="Bacterial hemolysins"/>
    <property type="match status" value="1"/>
</dbReference>
<keyword evidence="2" id="KW-0472">Membrane</keyword>
<dbReference type="AlphaFoldDB" id="A0A941GPU0"/>
<evidence type="ECO:0000256" key="2">
    <source>
        <dbReference type="SAM" id="Phobius"/>
    </source>
</evidence>
<comment type="caution">
    <text evidence="3">The sequence shown here is derived from an EMBL/GenBank/DDBJ whole genome shotgun (WGS) entry which is preliminary data.</text>
</comment>
<name>A0A941GPU0_9CHRO</name>
<feature type="coiled-coil region" evidence="1">
    <location>
        <begin position="2"/>
        <end position="51"/>
    </location>
</feature>
<reference evidence="3" key="1">
    <citation type="submission" date="2021-02" db="EMBL/GenBank/DDBJ databases">
        <title>Metagenome analyses of Stigonema ocellatum DSM 106950, Chlorogloea purpurea SAG 13.99 and Gomphosphaeria aponina DSM 107014.</title>
        <authorList>
            <person name="Marter P."/>
            <person name="Huang S."/>
        </authorList>
    </citation>
    <scope>NUCLEOTIDE SEQUENCE</scope>
    <source>
        <strain evidence="3">JP213</strain>
    </source>
</reference>
<protein>
    <submittedName>
        <fullName evidence="3">Uncharacterized protein</fullName>
    </submittedName>
</protein>
<dbReference type="Proteomes" id="UP000767446">
    <property type="component" value="Unassembled WGS sequence"/>
</dbReference>
<keyword evidence="1" id="KW-0175">Coiled coil</keyword>
<accession>A0A941GPU0</accession>
<evidence type="ECO:0000313" key="4">
    <source>
        <dbReference type="Proteomes" id="UP000767446"/>
    </source>
</evidence>
<gene>
    <name evidence="3" type="ORF">DSM107014_05465</name>
</gene>
<evidence type="ECO:0000256" key="1">
    <source>
        <dbReference type="SAM" id="Coils"/>
    </source>
</evidence>
<feature type="transmembrane region" description="Helical" evidence="2">
    <location>
        <begin position="82"/>
        <end position="102"/>
    </location>
</feature>
<sequence>MSPVTENELQELKDLIQELKTEIKSELRDFKEEVNNKFNSVEKHLIDLEKSQARIDGRLEAQKSAIDKIPDLAEKVGELKNWRQIAIIFFTALITGTLGWFLRSGKF</sequence>